<organism evidence="3 4">
    <name type="scientific">Cuscuta epithymum</name>
    <dbReference type="NCBI Taxonomy" id="186058"/>
    <lineage>
        <taxon>Eukaryota</taxon>
        <taxon>Viridiplantae</taxon>
        <taxon>Streptophyta</taxon>
        <taxon>Embryophyta</taxon>
        <taxon>Tracheophyta</taxon>
        <taxon>Spermatophyta</taxon>
        <taxon>Magnoliopsida</taxon>
        <taxon>eudicotyledons</taxon>
        <taxon>Gunneridae</taxon>
        <taxon>Pentapetalae</taxon>
        <taxon>asterids</taxon>
        <taxon>lamiids</taxon>
        <taxon>Solanales</taxon>
        <taxon>Convolvulaceae</taxon>
        <taxon>Cuscuteae</taxon>
        <taxon>Cuscuta</taxon>
        <taxon>Cuscuta subgen. Cuscuta</taxon>
    </lineage>
</organism>
<feature type="coiled-coil region" evidence="1">
    <location>
        <begin position="145"/>
        <end position="172"/>
    </location>
</feature>
<evidence type="ECO:0000313" key="3">
    <source>
        <dbReference type="EMBL" id="CAH9084376.1"/>
    </source>
</evidence>
<feature type="domain" description="BLOC-1-related complex subunit 6 C-terminal helix" evidence="2">
    <location>
        <begin position="76"/>
        <end position="170"/>
    </location>
</feature>
<accession>A0AAV0CW12</accession>
<reference evidence="3" key="1">
    <citation type="submission" date="2022-07" db="EMBL/GenBank/DDBJ databases">
        <authorList>
            <person name="Macas J."/>
            <person name="Novak P."/>
            <person name="Neumann P."/>
        </authorList>
    </citation>
    <scope>NUCLEOTIDE SEQUENCE</scope>
</reference>
<gene>
    <name evidence="3" type="ORF">CEPIT_LOCUS8871</name>
</gene>
<sequence>MKNCSRHFPKFNWGFASEGHMEPSERSEVLLSDGGLQNQHTEHLKYAHAGPEEGGDAENQNEELLTASFRKDDMLKALEVMERDSRAIAQSFTSLFASLRTTLSEVTSNSVDHMSCFSDAAGRLQECALDAATKGNHYINSSLRLNEEMKGIENLASQLKTLRRNVDALDTAVNRLIRFP</sequence>
<dbReference type="EMBL" id="CAMAPF010000046">
    <property type="protein sequence ID" value="CAH9084376.1"/>
    <property type="molecule type" value="Genomic_DNA"/>
</dbReference>
<protein>
    <recommendedName>
        <fullName evidence="2">BLOC-1-related complex subunit 6 C-terminal helix domain-containing protein</fullName>
    </recommendedName>
</protein>
<evidence type="ECO:0000259" key="2">
    <source>
        <dbReference type="Pfam" id="PF10157"/>
    </source>
</evidence>
<dbReference type="AlphaFoldDB" id="A0AAV0CW12"/>
<comment type="caution">
    <text evidence="3">The sequence shown here is derived from an EMBL/GenBank/DDBJ whole genome shotgun (WGS) entry which is preliminary data.</text>
</comment>
<evidence type="ECO:0000256" key="1">
    <source>
        <dbReference type="SAM" id="Coils"/>
    </source>
</evidence>
<name>A0AAV0CW12_9ASTE</name>
<dbReference type="Proteomes" id="UP001152523">
    <property type="component" value="Unassembled WGS sequence"/>
</dbReference>
<dbReference type="PANTHER" id="PTHR39708">
    <property type="entry name" value="OS07G0483400 PROTEIN"/>
    <property type="match status" value="1"/>
</dbReference>
<keyword evidence="1" id="KW-0175">Coiled coil</keyword>
<dbReference type="Pfam" id="PF10157">
    <property type="entry name" value="BORCS6"/>
    <property type="match status" value="1"/>
</dbReference>
<evidence type="ECO:0000313" key="4">
    <source>
        <dbReference type="Proteomes" id="UP001152523"/>
    </source>
</evidence>
<keyword evidence="4" id="KW-1185">Reference proteome</keyword>
<proteinExistence type="predicted"/>
<dbReference type="InterPro" id="IPR046465">
    <property type="entry name" value="BORCS6_C"/>
</dbReference>
<dbReference type="PANTHER" id="PTHR39708:SF2">
    <property type="entry name" value="BLOC-1-RELATED COMPLEX SUBUNIT 6 C-TERMINAL HELIX DOMAIN-CONTAINING PROTEIN"/>
    <property type="match status" value="1"/>
</dbReference>